<accession>A0AAQ1NZD7</accession>
<dbReference type="AlphaFoldDB" id="A0AAQ1NZD7"/>
<gene>
    <name evidence="1" type="ORF">LMANV2_480036</name>
</gene>
<protein>
    <submittedName>
        <fullName evidence="1">Uncharacterized protein</fullName>
    </submittedName>
</protein>
<name>A0AAQ1NZD7_LEPIR</name>
<evidence type="ECO:0000313" key="1">
    <source>
        <dbReference type="EMBL" id="SOR62539.1"/>
    </source>
</evidence>
<dbReference type="Proteomes" id="UP000234460">
    <property type="component" value="Chromosome LMANV2"/>
</dbReference>
<sequence length="67" mass="7906">MVSAEIDTDKEVYHYFIVISSEINCLDPEKSKLYLQADEQIFEVQEMVLDPEKLKTYSYEDRGILLE</sequence>
<reference evidence="1 2" key="1">
    <citation type="submission" date="2017-11" db="EMBL/GenBank/DDBJ databases">
        <authorList>
            <person name="Lechat P."/>
        </authorList>
    </citation>
    <scope>NUCLEOTIDE SEQUENCE [LARGE SCALE GENOMIC DNA]</scope>
    <source>
        <strain evidence="1">L495</strain>
    </source>
</reference>
<organism evidence="1 2">
    <name type="scientific">Leptospira interrogans serovar Manilae</name>
    <dbReference type="NCBI Taxonomy" id="214675"/>
    <lineage>
        <taxon>Bacteria</taxon>
        <taxon>Pseudomonadati</taxon>
        <taxon>Spirochaetota</taxon>
        <taxon>Spirochaetia</taxon>
        <taxon>Leptospirales</taxon>
        <taxon>Leptospiraceae</taxon>
        <taxon>Leptospira</taxon>
    </lineage>
</organism>
<evidence type="ECO:0000313" key="2">
    <source>
        <dbReference type="Proteomes" id="UP000234460"/>
    </source>
</evidence>
<dbReference type="EMBL" id="OEJX01000043">
    <property type="protein sequence ID" value="SOR62539.1"/>
    <property type="molecule type" value="Genomic_DNA"/>
</dbReference>
<proteinExistence type="predicted"/>
<comment type="caution">
    <text evidence="1">The sequence shown here is derived from an EMBL/GenBank/DDBJ whole genome shotgun (WGS) entry which is preliminary data.</text>
</comment>